<organism evidence="1 2">
    <name type="scientific">Fictibacillus halophilus</name>
    <dbReference type="NCBI Taxonomy" id="1610490"/>
    <lineage>
        <taxon>Bacteria</taxon>
        <taxon>Bacillati</taxon>
        <taxon>Bacillota</taxon>
        <taxon>Bacilli</taxon>
        <taxon>Bacillales</taxon>
        <taxon>Fictibacillaceae</taxon>
        <taxon>Fictibacillus</taxon>
    </lineage>
</organism>
<proteinExistence type="predicted"/>
<keyword evidence="2" id="KW-1185">Reference proteome</keyword>
<dbReference type="Proteomes" id="UP001549097">
    <property type="component" value="Unassembled WGS sequence"/>
</dbReference>
<comment type="caution">
    <text evidence="1">The sequence shown here is derived from an EMBL/GenBank/DDBJ whole genome shotgun (WGS) entry which is preliminary data.</text>
</comment>
<evidence type="ECO:0000313" key="1">
    <source>
        <dbReference type="EMBL" id="MET3728211.1"/>
    </source>
</evidence>
<dbReference type="RefSeq" id="WP_269819567.1">
    <property type="nucleotide sequence ID" value="NZ_JAEACF010000001.1"/>
</dbReference>
<protein>
    <submittedName>
        <fullName evidence="1">Uncharacterized protein</fullName>
    </submittedName>
</protein>
<accession>A0ABV2LI19</accession>
<reference evidence="1 2" key="1">
    <citation type="submission" date="2024-06" db="EMBL/GenBank/DDBJ databases">
        <title>Genomic Encyclopedia of Type Strains, Phase IV (KMG-IV): sequencing the most valuable type-strain genomes for metagenomic binning, comparative biology and taxonomic classification.</title>
        <authorList>
            <person name="Goeker M."/>
        </authorList>
    </citation>
    <scope>NUCLEOTIDE SEQUENCE [LARGE SCALE GENOMIC DNA]</scope>
    <source>
        <strain evidence="1 2">DSM 100124</strain>
    </source>
</reference>
<dbReference type="EMBL" id="JBEPMP010000001">
    <property type="protein sequence ID" value="MET3728211.1"/>
    <property type="molecule type" value="Genomic_DNA"/>
</dbReference>
<evidence type="ECO:0000313" key="2">
    <source>
        <dbReference type="Proteomes" id="UP001549097"/>
    </source>
</evidence>
<gene>
    <name evidence="1" type="ORF">ABID52_001792</name>
</gene>
<name>A0ABV2LI19_9BACL</name>
<sequence length="44" mass="5162">MYILGIAIIVIVVFTLLGIDVQLRKNNKQNEEIIELLKKMNEKY</sequence>